<feature type="signal peptide" evidence="10">
    <location>
        <begin position="1"/>
        <end position="21"/>
    </location>
</feature>
<keyword evidence="3" id="KW-1003">Cell membrane</keyword>
<organism evidence="12 13">
    <name type="scientific">Cicer arietinum</name>
    <name type="common">Chickpea</name>
    <name type="synonym">Garbanzo</name>
    <dbReference type="NCBI Taxonomy" id="3827"/>
    <lineage>
        <taxon>Eukaryota</taxon>
        <taxon>Viridiplantae</taxon>
        <taxon>Streptophyta</taxon>
        <taxon>Embryophyta</taxon>
        <taxon>Tracheophyta</taxon>
        <taxon>Spermatophyta</taxon>
        <taxon>Magnoliopsida</taxon>
        <taxon>eudicotyledons</taxon>
        <taxon>Gunneridae</taxon>
        <taxon>Pentapetalae</taxon>
        <taxon>rosids</taxon>
        <taxon>fabids</taxon>
        <taxon>Fabales</taxon>
        <taxon>Fabaceae</taxon>
        <taxon>Papilionoideae</taxon>
        <taxon>50 kb inversion clade</taxon>
        <taxon>NPAAA clade</taxon>
        <taxon>Hologalegina</taxon>
        <taxon>IRL clade</taxon>
        <taxon>Cicereae</taxon>
        <taxon>Cicer</taxon>
    </lineage>
</organism>
<proteinExistence type="inferred from homology"/>
<evidence type="ECO:0000256" key="1">
    <source>
        <dbReference type="ARBA" id="ARBA00004609"/>
    </source>
</evidence>
<comment type="subcellular location">
    <subcellularLocation>
        <location evidence="1">Cell membrane</location>
        <topology evidence="1">Lipid-anchor</topology>
        <topology evidence="1">GPI-anchor</topology>
    </subcellularLocation>
</comment>
<dbReference type="KEGG" id="cam:101511543"/>
<dbReference type="Pfam" id="PF14368">
    <property type="entry name" value="LTP_2"/>
    <property type="match status" value="1"/>
</dbReference>
<dbReference type="SMART" id="SM00499">
    <property type="entry name" value="AAI"/>
    <property type="match status" value="1"/>
</dbReference>
<feature type="compositionally biased region" description="Low complexity" evidence="9">
    <location>
        <begin position="150"/>
        <end position="168"/>
    </location>
</feature>
<feature type="compositionally biased region" description="Low complexity" evidence="9">
    <location>
        <begin position="121"/>
        <end position="143"/>
    </location>
</feature>
<evidence type="ECO:0000256" key="5">
    <source>
        <dbReference type="ARBA" id="ARBA00022729"/>
    </source>
</evidence>
<dbReference type="PaxDb" id="3827-XP_004496706.1"/>
<evidence type="ECO:0000256" key="3">
    <source>
        <dbReference type="ARBA" id="ARBA00022475"/>
    </source>
</evidence>
<feature type="domain" description="Bifunctional inhibitor/plant lipid transfer protein/seed storage helical" evidence="11">
    <location>
        <begin position="32"/>
        <end position="112"/>
    </location>
</feature>
<dbReference type="GO" id="GO:0005886">
    <property type="term" value="C:plasma membrane"/>
    <property type="evidence" value="ECO:0007669"/>
    <property type="project" value="UniProtKB-SubCell"/>
</dbReference>
<evidence type="ECO:0000313" key="12">
    <source>
        <dbReference type="Proteomes" id="UP000087171"/>
    </source>
</evidence>
<protein>
    <submittedName>
        <fullName evidence="13">Non-specific lipid-transfer protein-like protein At2g13820</fullName>
    </submittedName>
</protein>
<keyword evidence="12" id="KW-1185">Reference proteome</keyword>
<dbReference type="Proteomes" id="UP000087171">
    <property type="component" value="Chromosome Ca4"/>
</dbReference>
<evidence type="ECO:0000313" key="13">
    <source>
        <dbReference type="RefSeq" id="XP_004496706.1"/>
    </source>
</evidence>
<dbReference type="InterPro" id="IPR036312">
    <property type="entry name" value="Bifun_inhib/LTP/seed_sf"/>
</dbReference>
<comment type="similarity">
    <text evidence="2">Belongs to the plant LTP family.</text>
</comment>
<keyword evidence="7" id="KW-0325">Glycoprotein</keyword>
<dbReference type="RefSeq" id="XP_004496706.1">
    <property type="nucleotide sequence ID" value="XM_004496649.3"/>
</dbReference>
<name>A0A1S2XZ18_CICAR</name>
<evidence type="ECO:0000256" key="9">
    <source>
        <dbReference type="SAM" id="MobiDB-lite"/>
    </source>
</evidence>
<dbReference type="GO" id="GO:0098552">
    <property type="term" value="C:side of membrane"/>
    <property type="evidence" value="ECO:0007669"/>
    <property type="project" value="UniProtKB-KW"/>
</dbReference>
<dbReference type="CDD" id="cd00010">
    <property type="entry name" value="AAI_LTSS"/>
    <property type="match status" value="1"/>
</dbReference>
<evidence type="ECO:0000256" key="2">
    <source>
        <dbReference type="ARBA" id="ARBA00009748"/>
    </source>
</evidence>
<gene>
    <name evidence="13" type="primary">LOC101511543</name>
</gene>
<evidence type="ECO:0000256" key="6">
    <source>
        <dbReference type="ARBA" id="ARBA00023157"/>
    </source>
</evidence>
<dbReference type="SUPFAM" id="SSF47699">
    <property type="entry name" value="Bifunctional inhibitor/lipid-transfer protein/seed storage 2S albumin"/>
    <property type="match status" value="1"/>
</dbReference>
<evidence type="ECO:0000256" key="4">
    <source>
        <dbReference type="ARBA" id="ARBA00022622"/>
    </source>
</evidence>
<keyword evidence="5 10" id="KW-0732">Signal</keyword>
<dbReference type="InterPro" id="IPR043325">
    <property type="entry name" value="LTSS"/>
</dbReference>
<keyword evidence="4" id="KW-0472">Membrane</keyword>
<keyword evidence="8" id="KW-0449">Lipoprotein</keyword>
<dbReference type="STRING" id="3827.A0A1S2XZ18"/>
<reference evidence="12" key="1">
    <citation type="journal article" date="2013" name="Nat. Biotechnol.">
        <title>Draft genome sequence of chickpea (Cicer arietinum) provides a resource for trait improvement.</title>
        <authorList>
            <person name="Varshney R.K."/>
            <person name="Song C."/>
            <person name="Saxena R.K."/>
            <person name="Azam S."/>
            <person name="Yu S."/>
            <person name="Sharpe A.G."/>
            <person name="Cannon S."/>
            <person name="Baek J."/>
            <person name="Rosen B.D."/>
            <person name="Tar'an B."/>
            <person name="Millan T."/>
            <person name="Zhang X."/>
            <person name="Ramsay L.D."/>
            <person name="Iwata A."/>
            <person name="Wang Y."/>
            <person name="Nelson W."/>
            <person name="Farmer A.D."/>
            <person name="Gaur P.M."/>
            <person name="Soderlund C."/>
            <person name="Penmetsa R.V."/>
            <person name="Xu C."/>
            <person name="Bharti A.K."/>
            <person name="He W."/>
            <person name="Winter P."/>
            <person name="Zhao S."/>
            <person name="Hane J.K."/>
            <person name="Carrasquilla-Garcia N."/>
            <person name="Condie J.A."/>
            <person name="Upadhyaya H.D."/>
            <person name="Luo M.C."/>
            <person name="Thudi M."/>
            <person name="Gowda C.L."/>
            <person name="Singh N.P."/>
            <person name="Lichtenzveig J."/>
            <person name="Gali K.K."/>
            <person name="Rubio J."/>
            <person name="Nadarajan N."/>
            <person name="Dolezel J."/>
            <person name="Bansal K.C."/>
            <person name="Xu X."/>
            <person name="Edwards D."/>
            <person name="Zhang G."/>
            <person name="Kahl G."/>
            <person name="Gil J."/>
            <person name="Singh K.B."/>
            <person name="Datta S.K."/>
            <person name="Jackson S.A."/>
            <person name="Wang J."/>
            <person name="Cook D.R."/>
        </authorList>
    </citation>
    <scope>NUCLEOTIDE SEQUENCE [LARGE SCALE GENOMIC DNA]</scope>
    <source>
        <strain evidence="12">cv. CDC Frontier</strain>
    </source>
</reference>
<dbReference type="PANTHER" id="PTHR33044">
    <property type="entry name" value="BIFUNCTIONAL INHIBITOR/LIPID-TRANSFER PROTEIN/SEED STORAGE 2S ALBUMIN SUPERFAMILY PROTEIN-RELATED"/>
    <property type="match status" value="1"/>
</dbReference>
<keyword evidence="6" id="KW-1015">Disulfide bond</keyword>
<dbReference type="GeneID" id="101511543"/>
<reference evidence="13" key="2">
    <citation type="submission" date="2025-08" db="UniProtKB">
        <authorList>
            <consortium name="RefSeq"/>
        </authorList>
    </citation>
    <scope>IDENTIFICATION</scope>
    <source>
        <tissue evidence="13">Etiolated seedlings</tissue>
    </source>
</reference>
<accession>A0A1S2XZ18</accession>
<dbReference type="eggNOG" id="ENOG502RZXE">
    <property type="taxonomic scope" value="Eukaryota"/>
</dbReference>
<keyword evidence="4" id="KW-0336">GPI-anchor</keyword>
<evidence type="ECO:0000256" key="10">
    <source>
        <dbReference type="SAM" id="SignalP"/>
    </source>
</evidence>
<feature type="region of interest" description="Disordered" evidence="9">
    <location>
        <begin position="121"/>
        <end position="204"/>
    </location>
</feature>
<evidence type="ECO:0000256" key="8">
    <source>
        <dbReference type="ARBA" id="ARBA00023288"/>
    </source>
</evidence>
<dbReference type="InterPro" id="IPR016140">
    <property type="entry name" value="Bifunc_inhib/LTP/seed_store"/>
</dbReference>
<evidence type="ECO:0000256" key="7">
    <source>
        <dbReference type="ARBA" id="ARBA00023180"/>
    </source>
</evidence>
<sequence length="227" mass="22666">MANSVTLCHIAIVFAINIVMAGPSYAQISTPCNASTLSTLFTPCMSFLTNSSANGTSPTTECCSALKSLTSGGMDCLCLIVTASVPFKIPINRTLAISLPRACKMPGVPVQCKASGSPLPAPGPVALGPSPSPVSAPSALSGLTPTPSPQASSDLPSPTSSPLAPQQSGTNVPLLTPPSPSVDSGTPSTSTTGSGHSSLTPSSAVTSYTVSPSVLLVSLGFVVLKYF</sequence>
<dbReference type="AlphaFoldDB" id="A0A1S2XZ18"/>
<evidence type="ECO:0000259" key="11">
    <source>
        <dbReference type="SMART" id="SM00499"/>
    </source>
</evidence>
<dbReference type="Gene3D" id="1.10.110.10">
    <property type="entry name" value="Plant lipid-transfer and hydrophobic proteins"/>
    <property type="match status" value="1"/>
</dbReference>
<feature type="chain" id="PRO_5010366565" evidence="10">
    <location>
        <begin position="22"/>
        <end position="227"/>
    </location>
</feature>
<feature type="compositionally biased region" description="Low complexity" evidence="9">
    <location>
        <begin position="181"/>
        <end position="204"/>
    </location>
</feature>
<dbReference type="OrthoDB" id="1914452at2759"/>